<dbReference type="CDD" id="cd01389">
    <property type="entry name" value="HMG-box_ROX1-like"/>
    <property type="match status" value="1"/>
</dbReference>
<evidence type="ECO:0000256" key="1">
    <source>
        <dbReference type="PROSITE-ProRule" id="PRU00267"/>
    </source>
</evidence>
<dbReference type="InterPro" id="IPR036910">
    <property type="entry name" value="HMG_box_dom_sf"/>
</dbReference>
<feature type="compositionally biased region" description="Basic residues" evidence="2">
    <location>
        <begin position="131"/>
        <end position="142"/>
    </location>
</feature>
<sequence length="231" mass="26967">ELELFRNPPYTLNMSYDCILNPMRKQRKNNNKKSLPPRPQNGWILFRRNFQSQRSQCPGRPNTLKEISKLAAESWKIQPKEVKQYFNILSKIASHKHKTMYPEYVYNPKKFRSGDSFIFRHVDKDKIVKSRNSKASLSKKTKASGLSNTNCGNASRNKSYPKNDEREFTLPSSVINIQSLVPELPDFLIQMSVFSPNSIPFFSQCQFDNDINKINANKQINYTNFEFGYYS</sequence>
<proteinExistence type="predicted"/>
<evidence type="ECO:0000313" key="4">
    <source>
        <dbReference type="EMBL" id="CAG8671533.1"/>
    </source>
</evidence>
<dbReference type="Proteomes" id="UP000789572">
    <property type="component" value="Unassembled WGS sequence"/>
</dbReference>
<feature type="region of interest" description="Disordered" evidence="2">
    <location>
        <begin position="131"/>
        <end position="164"/>
    </location>
</feature>
<reference evidence="4" key="1">
    <citation type="submission" date="2021-06" db="EMBL/GenBank/DDBJ databases">
        <authorList>
            <person name="Kallberg Y."/>
            <person name="Tangrot J."/>
            <person name="Rosling A."/>
        </authorList>
    </citation>
    <scope>NUCLEOTIDE SEQUENCE</scope>
    <source>
        <strain evidence="4">IA702</strain>
    </source>
</reference>
<dbReference type="EMBL" id="CAJVPJ010006856">
    <property type="protein sequence ID" value="CAG8671533.1"/>
    <property type="molecule type" value="Genomic_DNA"/>
</dbReference>
<evidence type="ECO:0000313" key="5">
    <source>
        <dbReference type="Proteomes" id="UP000789572"/>
    </source>
</evidence>
<organism evidence="4 5">
    <name type="scientific">Paraglomus occultum</name>
    <dbReference type="NCBI Taxonomy" id="144539"/>
    <lineage>
        <taxon>Eukaryota</taxon>
        <taxon>Fungi</taxon>
        <taxon>Fungi incertae sedis</taxon>
        <taxon>Mucoromycota</taxon>
        <taxon>Glomeromycotina</taxon>
        <taxon>Glomeromycetes</taxon>
        <taxon>Paraglomerales</taxon>
        <taxon>Paraglomeraceae</taxon>
        <taxon>Paraglomus</taxon>
    </lineage>
</organism>
<feature type="compositionally biased region" description="Polar residues" evidence="2">
    <location>
        <begin position="148"/>
        <end position="160"/>
    </location>
</feature>
<dbReference type="InterPro" id="IPR009071">
    <property type="entry name" value="HMG_box_dom"/>
</dbReference>
<feature type="domain" description="HMG box" evidence="3">
    <location>
        <begin position="36"/>
        <end position="105"/>
    </location>
</feature>
<dbReference type="GO" id="GO:0003677">
    <property type="term" value="F:DNA binding"/>
    <property type="evidence" value="ECO:0007669"/>
    <property type="project" value="UniProtKB-UniRule"/>
</dbReference>
<dbReference type="SUPFAM" id="SSF47095">
    <property type="entry name" value="HMG-box"/>
    <property type="match status" value="1"/>
</dbReference>
<keyword evidence="1" id="KW-0539">Nucleus</keyword>
<dbReference type="PROSITE" id="PS50118">
    <property type="entry name" value="HMG_BOX_2"/>
    <property type="match status" value="1"/>
</dbReference>
<dbReference type="SMART" id="SM00398">
    <property type="entry name" value="HMG"/>
    <property type="match status" value="1"/>
</dbReference>
<dbReference type="OrthoDB" id="6247875at2759"/>
<gene>
    <name evidence="4" type="ORF">POCULU_LOCUS10997</name>
</gene>
<evidence type="ECO:0000259" key="3">
    <source>
        <dbReference type="PROSITE" id="PS50118"/>
    </source>
</evidence>
<feature type="non-terminal residue" evidence="4">
    <location>
        <position position="1"/>
    </location>
</feature>
<protein>
    <submittedName>
        <fullName evidence="4">2327_t:CDS:1</fullName>
    </submittedName>
</protein>
<keyword evidence="5" id="KW-1185">Reference proteome</keyword>
<keyword evidence="1" id="KW-0238">DNA-binding</keyword>
<feature type="non-terminal residue" evidence="4">
    <location>
        <position position="231"/>
    </location>
</feature>
<evidence type="ECO:0000256" key="2">
    <source>
        <dbReference type="SAM" id="MobiDB-lite"/>
    </source>
</evidence>
<dbReference type="GO" id="GO:0005634">
    <property type="term" value="C:nucleus"/>
    <property type="evidence" value="ECO:0007669"/>
    <property type="project" value="UniProtKB-UniRule"/>
</dbReference>
<dbReference type="Gene3D" id="1.10.30.10">
    <property type="entry name" value="High mobility group box domain"/>
    <property type="match status" value="1"/>
</dbReference>
<dbReference type="Pfam" id="PF00505">
    <property type="entry name" value="HMG_box"/>
    <property type="match status" value="1"/>
</dbReference>
<accession>A0A9N9EF96</accession>
<feature type="DNA-binding region" description="HMG box" evidence="1">
    <location>
        <begin position="36"/>
        <end position="105"/>
    </location>
</feature>
<name>A0A9N9EF96_9GLOM</name>
<comment type="caution">
    <text evidence="4">The sequence shown here is derived from an EMBL/GenBank/DDBJ whole genome shotgun (WGS) entry which is preliminary data.</text>
</comment>
<dbReference type="AlphaFoldDB" id="A0A9N9EF96"/>